<dbReference type="KEGG" id="plon:Pla110_07360"/>
<dbReference type="Pfam" id="PF07285">
    <property type="entry name" value="DUF1444"/>
    <property type="match status" value="1"/>
</dbReference>
<name>A0A518CII6_9PLAN</name>
<organism evidence="1 2">
    <name type="scientific">Polystyrenella longa</name>
    <dbReference type="NCBI Taxonomy" id="2528007"/>
    <lineage>
        <taxon>Bacteria</taxon>
        <taxon>Pseudomonadati</taxon>
        <taxon>Planctomycetota</taxon>
        <taxon>Planctomycetia</taxon>
        <taxon>Planctomycetales</taxon>
        <taxon>Planctomycetaceae</taxon>
        <taxon>Polystyrenella</taxon>
    </lineage>
</organism>
<accession>A0A518CII6</accession>
<keyword evidence="2" id="KW-1185">Reference proteome</keyword>
<dbReference type="Proteomes" id="UP000317178">
    <property type="component" value="Chromosome"/>
</dbReference>
<dbReference type="EMBL" id="CP036281">
    <property type="protein sequence ID" value="QDU79032.1"/>
    <property type="molecule type" value="Genomic_DNA"/>
</dbReference>
<evidence type="ECO:0000313" key="2">
    <source>
        <dbReference type="Proteomes" id="UP000317178"/>
    </source>
</evidence>
<proteinExistence type="predicted"/>
<dbReference type="AlphaFoldDB" id="A0A518CII6"/>
<dbReference type="RefSeq" id="WP_197440480.1">
    <property type="nucleotide sequence ID" value="NZ_CP036281.1"/>
</dbReference>
<evidence type="ECO:0008006" key="3">
    <source>
        <dbReference type="Google" id="ProtNLM"/>
    </source>
</evidence>
<protein>
    <recommendedName>
        <fullName evidence="3">DUF1444 domain-containing protein</fullName>
    </recommendedName>
</protein>
<sequence length="160" mass="17941">MSDDDIPFTEPLVGELLITYAFDLPDTFQMVRRADLTEINVIPSELRKLAVENLRSRVGQGGYQGDPPVLRIVLGDNYDACALLYDDLWTMLGDKIPPNLIVGVPHRDVVLLTTTASTNGGLEQIRAMVNEFHATDDVHGLTRDLFVRRDGRWEVFEKAS</sequence>
<evidence type="ECO:0000313" key="1">
    <source>
        <dbReference type="EMBL" id="QDU79032.1"/>
    </source>
</evidence>
<reference evidence="1 2" key="1">
    <citation type="submission" date="2019-02" db="EMBL/GenBank/DDBJ databases">
        <title>Deep-cultivation of Planctomycetes and their phenomic and genomic characterization uncovers novel biology.</title>
        <authorList>
            <person name="Wiegand S."/>
            <person name="Jogler M."/>
            <person name="Boedeker C."/>
            <person name="Pinto D."/>
            <person name="Vollmers J."/>
            <person name="Rivas-Marin E."/>
            <person name="Kohn T."/>
            <person name="Peeters S.H."/>
            <person name="Heuer A."/>
            <person name="Rast P."/>
            <person name="Oberbeckmann S."/>
            <person name="Bunk B."/>
            <person name="Jeske O."/>
            <person name="Meyerdierks A."/>
            <person name="Storesund J.E."/>
            <person name="Kallscheuer N."/>
            <person name="Luecker S."/>
            <person name="Lage O.M."/>
            <person name="Pohl T."/>
            <person name="Merkel B.J."/>
            <person name="Hornburger P."/>
            <person name="Mueller R.-W."/>
            <person name="Bruemmer F."/>
            <person name="Labrenz M."/>
            <person name="Spormann A.M."/>
            <person name="Op den Camp H."/>
            <person name="Overmann J."/>
            <person name="Amann R."/>
            <person name="Jetten M.S.M."/>
            <person name="Mascher T."/>
            <person name="Medema M.H."/>
            <person name="Devos D.P."/>
            <person name="Kaster A.-K."/>
            <person name="Ovreas L."/>
            <person name="Rohde M."/>
            <person name="Galperin M.Y."/>
            <person name="Jogler C."/>
        </authorList>
    </citation>
    <scope>NUCLEOTIDE SEQUENCE [LARGE SCALE GENOMIC DNA]</scope>
    <source>
        <strain evidence="1 2">Pla110</strain>
    </source>
</reference>
<gene>
    <name evidence="1" type="ORF">Pla110_07360</name>
</gene>
<dbReference type="InterPro" id="IPR010838">
    <property type="entry name" value="DUF1444"/>
</dbReference>